<sequence length="198" mass="22421">MPASFISSKRLKVFFLVEALQPEHILCRILWIVENTLNIQLLEKSINLLLAIAESKQDVVAILLPPLMKLGLHDSADLLSVEISKLTEERPPERYSILDLILQTVEALSVIDDYSQEICSNKELLQLLVQLIKHPDKAEFANPSVTASVLTANILTDATDLALRYHRTCFSYRVYLMCFLLLLMISKHEVQFGAFLQG</sequence>
<evidence type="ECO:0000256" key="3">
    <source>
        <dbReference type="ARBA" id="ARBA00038401"/>
    </source>
</evidence>
<keyword evidence="4" id="KW-1133">Transmembrane helix</keyword>
<name>A0ABS8V284_DATST</name>
<feature type="transmembrane region" description="Helical" evidence="4">
    <location>
        <begin position="174"/>
        <end position="196"/>
    </location>
</feature>
<protein>
    <submittedName>
        <fullName evidence="5">Uncharacterized protein</fullName>
    </submittedName>
</protein>
<dbReference type="PANTHER" id="PTHR23424:SF23">
    <property type="entry name" value="PROTEIN SAAL1"/>
    <property type="match status" value="1"/>
</dbReference>
<organism evidence="5 6">
    <name type="scientific">Datura stramonium</name>
    <name type="common">Jimsonweed</name>
    <name type="synonym">Common thornapple</name>
    <dbReference type="NCBI Taxonomy" id="4076"/>
    <lineage>
        <taxon>Eukaryota</taxon>
        <taxon>Viridiplantae</taxon>
        <taxon>Streptophyta</taxon>
        <taxon>Embryophyta</taxon>
        <taxon>Tracheophyta</taxon>
        <taxon>Spermatophyta</taxon>
        <taxon>Magnoliopsida</taxon>
        <taxon>eudicotyledons</taxon>
        <taxon>Gunneridae</taxon>
        <taxon>Pentapetalae</taxon>
        <taxon>asterids</taxon>
        <taxon>lamiids</taxon>
        <taxon>Solanales</taxon>
        <taxon>Solanaceae</taxon>
        <taxon>Solanoideae</taxon>
        <taxon>Datureae</taxon>
        <taxon>Datura</taxon>
    </lineage>
</organism>
<gene>
    <name evidence="5" type="ORF">HAX54_027270</name>
</gene>
<dbReference type="Proteomes" id="UP000823775">
    <property type="component" value="Unassembled WGS sequence"/>
</dbReference>
<evidence type="ECO:0000256" key="2">
    <source>
        <dbReference type="ARBA" id="ARBA00023242"/>
    </source>
</evidence>
<comment type="subcellular location">
    <subcellularLocation>
        <location evidence="1">Nucleus</location>
    </subcellularLocation>
</comment>
<keyword evidence="4" id="KW-0812">Transmembrane</keyword>
<evidence type="ECO:0000256" key="1">
    <source>
        <dbReference type="ARBA" id="ARBA00004123"/>
    </source>
</evidence>
<keyword evidence="4" id="KW-0472">Membrane</keyword>
<keyword evidence="2" id="KW-0539">Nucleus</keyword>
<dbReference type="PANTHER" id="PTHR23424">
    <property type="entry name" value="SERUM AMYLOID A"/>
    <property type="match status" value="1"/>
</dbReference>
<dbReference type="InterPro" id="IPR052464">
    <property type="entry name" value="Synovial_Prolif_Regulator"/>
</dbReference>
<reference evidence="5 6" key="1">
    <citation type="journal article" date="2021" name="BMC Genomics">
        <title>Datura genome reveals duplications of psychoactive alkaloid biosynthetic genes and high mutation rate following tissue culture.</title>
        <authorList>
            <person name="Rajewski A."/>
            <person name="Carter-House D."/>
            <person name="Stajich J."/>
            <person name="Litt A."/>
        </authorList>
    </citation>
    <scope>NUCLEOTIDE SEQUENCE [LARGE SCALE GENOMIC DNA]</scope>
    <source>
        <strain evidence="5">AR-01</strain>
    </source>
</reference>
<evidence type="ECO:0000313" key="6">
    <source>
        <dbReference type="Proteomes" id="UP000823775"/>
    </source>
</evidence>
<dbReference type="EMBL" id="JACEIK010003302">
    <property type="protein sequence ID" value="MCD9641201.1"/>
    <property type="molecule type" value="Genomic_DNA"/>
</dbReference>
<keyword evidence="6" id="KW-1185">Reference proteome</keyword>
<comment type="similarity">
    <text evidence="3">Belongs to the SAAL1 family.</text>
</comment>
<proteinExistence type="inferred from homology"/>
<evidence type="ECO:0000313" key="5">
    <source>
        <dbReference type="EMBL" id="MCD9641201.1"/>
    </source>
</evidence>
<accession>A0ABS8V284</accession>
<evidence type="ECO:0000256" key="4">
    <source>
        <dbReference type="SAM" id="Phobius"/>
    </source>
</evidence>
<comment type="caution">
    <text evidence="5">The sequence shown here is derived from an EMBL/GenBank/DDBJ whole genome shotgun (WGS) entry which is preliminary data.</text>
</comment>